<sequence length="65" mass="7264">MNLKRAASSTEDVLNNVAKRPGCTLWGPEASRWQCGERVGDYGDERSPLPQYYLKPAKRSVLTVP</sequence>
<dbReference type="Proteomes" id="UP000324222">
    <property type="component" value="Unassembled WGS sequence"/>
</dbReference>
<dbReference type="AlphaFoldDB" id="A0A5B7GNG0"/>
<comment type="caution">
    <text evidence="1">The sequence shown here is derived from an EMBL/GenBank/DDBJ whole genome shotgun (WGS) entry which is preliminary data.</text>
</comment>
<evidence type="ECO:0000313" key="2">
    <source>
        <dbReference type="Proteomes" id="UP000324222"/>
    </source>
</evidence>
<accession>A0A5B7GNG0</accession>
<keyword evidence="2" id="KW-1185">Reference proteome</keyword>
<dbReference type="EMBL" id="VSRR010016304">
    <property type="protein sequence ID" value="MPC59149.1"/>
    <property type="molecule type" value="Genomic_DNA"/>
</dbReference>
<name>A0A5B7GNG0_PORTR</name>
<reference evidence="1 2" key="1">
    <citation type="submission" date="2019-05" db="EMBL/GenBank/DDBJ databases">
        <title>Another draft genome of Portunus trituberculatus and its Hox gene families provides insights of decapod evolution.</title>
        <authorList>
            <person name="Jeong J.-H."/>
            <person name="Song I."/>
            <person name="Kim S."/>
            <person name="Choi T."/>
            <person name="Kim D."/>
            <person name="Ryu S."/>
            <person name="Kim W."/>
        </authorList>
    </citation>
    <scope>NUCLEOTIDE SEQUENCE [LARGE SCALE GENOMIC DNA]</scope>
    <source>
        <tissue evidence="1">Muscle</tissue>
    </source>
</reference>
<protein>
    <submittedName>
        <fullName evidence="1">Uncharacterized protein</fullName>
    </submittedName>
</protein>
<evidence type="ECO:0000313" key="1">
    <source>
        <dbReference type="EMBL" id="MPC59149.1"/>
    </source>
</evidence>
<proteinExistence type="predicted"/>
<organism evidence="1 2">
    <name type="scientific">Portunus trituberculatus</name>
    <name type="common">Swimming crab</name>
    <name type="synonym">Neptunus trituberculatus</name>
    <dbReference type="NCBI Taxonomy" id="210409"/>
    <lineage>
        <taxon>Eukaryota</taxon>
        <taxon>Metazoa</taxon>
        <taxon>Ecdysozoa</taxon>
        <taxon>Arthropoda</taxon>
        <taxon>Crustacea</taxon>
        <taxon>Multicrustacea</taxon>
        <taxon>Malacostraca</taxon>
        <taxon>Eumalacostraca</taxon>
        <taxon>Eucarida</taxon>
        <taxon>Decapoda</taxon>
        <taxon>Pleocyemata</taxon>
        <taxon>Brachyura</taxon>
        <taxon>Eubrachyura</taxon>
        <taxon>Portunoidea</taxon>
        <taxon>Portunidae</taxon>
        <taxon>Portuninae</taxon>
        <taxon>Portunus</taxon>
    </lineage>
</organism>
<gene>
    <name evidence="1" type="ORF">E2C01_053164</name>
</gene>